<dbReference type="EMBL" id="BMAW01022890">
    <property type="protein sequence ID" value="GFT80242.1"/>
    <property type="molecule type" value="Genomic_DNA"/>
</dbReference>
<sequence length="151" mass="17650">MFPRGRSRLKFHCGTRFGSYIFSTNDGQSRKQRVPLQRYSRKGQHQSQRDQSCGFGLSMVKTGRNQKAPPDRYSLTNRSVIIKMGWDRHGNAERKLTKRRASQVVHSWLVCEYLPNKHGYECPRNPDISYKWTASISVEKKILISHVWLPQ</sequence>
<accession>A0A8X6U5H6</accession>
<evidence type="ECO:0000256" key="1">
    <source>
        <dbReference type="SAM" id="MobiDB-lite"/>
    </source>
</evidence>
<reference evidence="2" key="1">
    <citation type="submission" date="2020-08" db="EMBL/GenBank/DDBJ databases">
        <title>Multicomponent nature underlies the extraordinary mechanical properties of spider dragline silk.</title>
        <authorList>
            <person name="Kono N."/>
            <person name="Nakamura H."/>
            <person name="Mori M."/>
            <person name="Yoshida Y."/>
            <person name="Ohtoshi R."/>
            <person name="Malay A.D."/>
            <person name="Moran D.A.P."/>
            <person name="Tomita M."/>
            <person name="Numata K."/>
            <person name="Arakawa K."/>
        </authorList>
    </citation>
    <scope>NUCLEOTIDE SEQUENCE</scope>
</reference>
<feature type="region of interest" description="Disordered" evidence="1">
    <location>
        <begin position="24"/>
        <end position="53"/>
    </location>
</feature>
<keyword evidence="3" id="KW-1185">Reference proteome</keyword>
<evidence type="ECO:0000313" key="3">
    <source>
        <dbReference type="Proteomes" id="UP000887013"/>
    </source>
</evidence>
<comment type="caution">
    <text evidence="2">The sequence shown here is derived from an EMBL/GenBank/DDBJ whole genome shotgun (WGS) entry which is preliminary data.</text>
</comment>
<dbReference type="AlphaFoldDB" id="A0A8X6U5H6"/>
<proteinExistence type="predicted"/>
<gene>
    <name evidence="2" type="ORF">NPIL_220131</name>
</gene>
<organism evidence="2 3">
    <name type="scientific">Nephila pilipes</name>
    <name type="common">Giant wood spider</name>
    <name type="synonym">Nephila maculata</name>
    <dbReference type="NCBI Taxonomy" id="299642"/>
    <lineage>
        <taxon>Eukaryota</taxon>
        <taxon>Metazoa</taxon>
        <taxon>Ecdysozoa</taxon>
        <taxon>Arthropoda</taxon>
        <taxon>Chelicerata</taxon>
        <taxon>Arachnida</taxon>
        <taxon>Araneae</taxon>
        <taxon>Araneomorphae</taxon>
        <taxon>Entelegynae</taxon>
        <taxon>Araneoidea</taxon>
        <taxon>Nephilidae</taxon>
        <taxon>Nephila</taxon>
    </lineage>
</organism>
<protein>
    <submittedName>
        <fullName evidence="2">Uncharacterized protein</fullName>
    </submittedName>
</protein>
<evidence type="ECO:0000313" key="2">
    <source>
        <dbReference type="EMBL" id="GFT80242.1"/>
    </source>
</evidence>
<name>A0A8X6U5H6_NEPPI</name>
<dbReference type="Proteomes" id="UP000887013">
    <property type="component" value="Unassembled WGS sequence"/>
</dbReference>